<dbReference type="PROSITE" id="PS00903">
    <property type="entry name" value="CYT_DCMP_DEAMINASES_1"/>
    <property type="match status" value="1"/>
</dbReference>
<sequence length="134" mass="15325">MRDYVQIFNHLNEIKKNCYSPYSNYKVVCSFYLNEGIVINGVNIENVAYNPTICAERSAIAQFISSGKINSKLDFVALYADSKVPVYPCGTCRQTLIEFLDGKTEVLIFNNQGFVESHKLEEFIPYSFNLKNIK</sequence>
<dbReference type="EMBL" id="CP022535">
    <property type="protein sequence ID" value="ASP28046.1"/>
    <property type="molecule type" value="Genomic_DNA"/>
</dbReference>
<dbReference type="InterPro" id="IPR016192">
    <property type="entry name" value="APOBEC/CMP_deaminase_Zn-bd"/>
</dbReference>
<gene>
    <name evidence="17" type="primary">cdd</name>
    <name evidence="17" type="ORF">SCORR_v1c02720</name>
</gene>
<feature type="binding site" evidence="13">
    <location>
        <begin position="43"/>
        <end position="49"/>
    </location>
    <ligand>
        <name>substrate</name>
    </ligand>
</feature>
<evidence type="ECO:0000256" key="2">
    <source>
        <dbReference type="ARBA" id="ARBA00003949"/>
    </source>
</evidence>
<proteinExistence type="inferred from homology"/>
<comment type="function">
    <text evidence="2 15">This enzyme scavenges exogenous and endogenous cytidine and 2'-deoxycytidine for UMP synthesis.</text>
</comment>
<name>A0A222ENG6_9MOLU</name>
<accession>A0A222ENG6</accession>
<dbReference type="Proteomes" id="UP000203229">
    <property type="component" value="Chromosome"/>
</dbReference>
<dbReference type="EC" id="3.5.4.5" evidence="4 15"/>
<dbReference type="CDD" id="cd01283">
    <property type="entry name" value="cytidine_deaminase"/>
    <property type="match status" value="1"/>
</dbReference>
<dbReference type="KEGG" id="scou:SCORR_v1c02720"/>
<evidence type="ECO:0000313" key="18">
    <source>
        <dbReference type="Proteomes" id="UP000203229"/>
    </source>
</evidence>
<feature type="binding site" evidence="14">
    <location>
        <position position="92"/>
    </location>
    <ligand>
        <name>Zn(2+)</name>
        <dbReference type="ChEBI" id="CHEBI:29105"/>
        <note>catalytic</note>
    </ligand>
</feature>
<comment type="catalytic activity">
    <reaction evidence="11 15">
        <text>cytidine + H2O + H(+) = uridine + NH4(+)</text>
        <dbReference type="Rhea" id="RHEA:16069"/>
        <dbReference type="ChEBI" id="CHEBI:15377"/>
        <dbReference type="ChEBI" id="CHEBI:15378"/>
        <dbReference type="ChEBI" id="CHEBI:16704"/>
        <dbReference type="ChEBI" id="CHEBI:17562"/>
        <dbReference type="ChEBI" id="CHEBI:28938"/>
        <dbReference type="EC" id="3.5.4.5"/>
    </reaction>
</comment>
<evidence type="ECO:0000256" key="15">
    <source>
        <dbReference type="RuleBase" id="RU364006"/>
    </source>
</evidence>
<evidence type="ECO:0000259" key="16">
    <source>
        <dbReference type="PROSITE" id="PS51747"/>
    </source>
</evidence>
<evidence type="ECO:0000256" key="6">
    <source>
        <dbReference type="ARBA" id="ARBA00022723"/>
    </source>
</evidence>
<dbReference type="GO" id="GO:0008270">
    <property type="term" value="F:zinc ion binding"/>
    <property type="evidence" value="ECO:0007669"/>
    <property type="project" value="UniProtKB-UniRule"/>
</dbReference>
<dbReference type="Pfam" id="PF00383">
    <property type="entry name" value="dCMP_cyt_deam_1"/>
    <property type="match status" value="1"/>
</dbReference>
<dbReference type="RefSeq" id="WP_094048426.1">
    <property type="nucleotide sequence ID" value="NZ_CP022535.1"/>
</dbReference>
<feature type="binding site" evidence="14">
    <location>
        <position position="54"/>
    </location>
    <ligand>
        <name>Zn(2+)</name>
        <dbReference type="ChEBI" id="CHEBI:29105"/>
        <note>catalytic</note>
    </ligand>
</feature>
<dbReference type="InterPro" id="IPR050202">
    <property type="entry name" value="Cyt/Deoxycyt_deaminase"/>
</dbReference>
<dbReference type="InterPro" id="IPR002125">
    <property type="entry name" value="CMP_dCMP_dom"/>
</dbReference>
<dbReference type="InterPro" id="IPR016193">
    <property type="entry name" value="Cytidine_deaminase-like"/>
</dbReference>
<dbReference type="PANTHER" id="PTHR11644">
    <property type="entry name" value="CYTIDINE DEAMINASE"/>
    <property type="match status" value="1"/>
</dbReference>
<evidence type="ECO:0000256" key="8">
    <source>
        <dbReference type="ARBA" id="ARBA00022833"/>
    </source>
</evidence>
<comment type="similarity">
    <text evidence="3 15">Belongs to the cytidine and deoxycytidylate deaminase family.</text>
</comment>
<dbReference type="GO" id="GO:0004126">
    <property type="term" value="F:cytidine deaminase activity"/>
    <property type="evidence" value="ECO:0007669"/>
    <property type="project" value="UniProtKB-UniRule"/>
</dbReference>
<dbReference type="GO" id="GO:0005829">
    <property type="term" value="C:cytosol"/>
    <property type="evidence" value="ECO:0007669"/>
    <property type="project" value="TreeGrafter"/>
</dbReference>
<evidence type="ECO:0000256" key="5">
    <source>
        <dbReference type="ARBA" id="ARBA00018266"/>
    </source>
</evidence>
<evidence type="ECO:0000256" key="3">
    <source>
        <dbReference type="ARBA" id="ARBA00006576"/>
    </source>
</evidence>
<keyword evidence="6 14" id="KW-0479">Metal-binding</keyword>
<keyword evidence="8 14" id="KW-0862">Zinc</keyword>
<dbReference type="PANTHER" id="PTHR11644:SF2">
    <property type="entry name" value="CYTIDINE DEAMINASE"/>
    <property type="match status" value="1"/>
</dbReference>
<dbReference type="Gene3D" id="3.40.140.10">
    <property type="entry name" value="Cytidine Deaminase, domain 2"/>
    <property type="match status" value="1"/>
</dbReference>
<protein>
    <recommendedName>
        <fullName evidence="5 15">Cytidine deaminase</fullName>
        <ecNumber evidence="4 15">3.5.4.5</ecNumber>
    </recommendedName>
    <alternativeName>
        <fullName evidence="9 15">Cytidine aminohydrolase</fullName>
    </alternativeName>
</protein>
<comment type="cofactor">
    <cofactor evidence="1 14 15">
        <name>Zn(2+)</name>
        <dbReference type="ChEBI" id="CHEBI:29105"/>
    </cofactor>
</comment>
<evidence type="ECO:0000256" key="12">
    <source>
        <dbReference type="PIRSR" id="PIRSR606262-1"/>
    </source>
</evidence>
<reference evidence="17 18" key="1">
    <citation type="submission" date="2017-07" db="EMBL/GenBank/DDBJ databases">
        <title>Complete genome sequence of Spiroplasma corruscae EC-1 (DSM 19793).</title>
        <authorList>
            <person name="Tsai Y.-M."/>
            <person name="Lo W.-S."/>
            <person name="Kuo C.-H."/>
        </authorList>
    </citation>
    <scope>NUCLEOTIDE SEQUENCE [LARGE SCALE GENOMIC DNA]</scope>
    <source>
        <strain evidence="17 18">EC-1</strain>
    </source>
</reference>
<organism evidence="17 18">
    <name type="scientific">Spiroplasma corruscae</name>
    <dbReference type="NCBI Taxonomy" id="216934"/>
    <lineage>
        <taxon>Bacteria</taxon>
        <taxon>Bacillati</taxon>
        <taxon>Mycoplasmatota</taxon>
        <taxon>Mollicutes</taxon>
        <taxon>Entomoplasmatales</taxon>
        <taxon>Spiroplasmataceae</taxon>
        <taxon>Spiroplasma</taxon>
    </lineage>
</organism>
<keyword evidence="18" id="KW-1185">Reference proteome</keyword>
<evidence type="ECO:0000256" key="10">
    <source>
        <dbReference type="ARBA" id="ARBA00049252"/>
    </source>
</evidence>
<dbReference type="GO" id="GO:0042802">
    <property type="term" value="F:identical protein binding"/>
    <property type="evidence" value="ECO:0007669"/>
    <property type="project" value="UniProtKB-ARBA"/>
</dbReference>
<comment type="catalytic activity">
    <reaction evidence="10 15">
        <text>2'-deoxycytidine + H2O + H(+) = 2'-deoxyuridine + NH4(+)</text>
        <dbReference type="Rhea" id="RHEA:13433"/>
        <dbReference type="ChEBI" id="CHEBI:15377"/>
        <dbReference type="ChEBI" id="CHEBI:15378"/>
        <dbReference type="ChEBI" id="CHEBI:15698"/>
        <dbReference type="ChEBI" id="CHEBI:16450"/>
        <dbReference type="ChEBI" id="CHEBI:28938"/>
        <dbReference type="EC" id="3.5.4.5"/>
    </reaction>
</comment>
<evidence type="ECO:0000256" key="4">
    <source>
        <dbReference type="ARBA" id="ARBA00012783"/>
    </source>
</evidence>
<dbReference type="InterPro" id="IPR006262">
    <property type="entry name" value="Cyt_deam_tetra"/>
</dbReference>
<dbReference type="NCBIfam" id="TIGR01354">
    <property type="entry name" value="cyt_deam_tetra"/>
    <property type="match status" value="1"/>
</dbReference>
<feature type="active site" description="Proton donor" evidence="12">
    <location>
        <position position="56"/>
    </location>
</feature>
<evidence type="ECO:0000256" key="14">
    <source>
        <dbReference type="PIRSR" id="PIRSR606262-3"/>
    </source>
</evidence>
<feature type="domain" description="CMP/dCMP-type deaminase" evidence="16">
    <location>
        <begin position="2"/>
        <end position="131"/>
    </location>
</feature>
<dbReference type="PROSITE" id="PS51747">
    <property type="entry name" value="CYT_DCMP_DEAMINASES_2"/>
    <property type="match status" value="1"/>
</dbReference>
<dbReference type="OrthoDB" id="9795347at2"/>
<evidence type="ECO:0000256" key="1">
    <source>
        <dbReference type="ARBA" id="ARBA00001947"/>
    </source>
</evidence>
<feature type="binding site" evidence="14">
    <location>
        <position position="89"/>
    </location>
    <ligand>
        <name>Zn(2+)</name>
        <dbReference type="ChEBI" id="CHEBI:29105"/>
        <note>catalytic</note>
    </ligand>
</feature>
<evidence type="ECO:0000256" key="11">
    <source>
        <dbReference type="ARBA" id="ARBA00049558"/>
    </source>
</evidence>
<evidence type="ECO:0000256" key="7">
    <source>
        <dbReference type="ARBA" id="ARBA00022801"/>
    </source>
</evidence>
<evidence type="ECO:0000313" key="17">
    <source>
        <dbReference type="EMBL" id="ASP28046.1"/>
    </source>
</evidence>
<evidence type="ECO:0000256" key="9">
    <source>
        <dbReference type="ARBA" id="ARBA00032005"/>
    </source>
</evidence>
<dbReference type="SUPFAM" id="SSF53927">
    <property type="entry name" value="Cytidine deaminase-like"/>
    <property type="match status" value="1"/>
</dbReference>
<dbReference type="NCBIfam" id="NF004064">
    <property type="entry name" value="PRK05578.1"/>
    <property type="match status" value="1"/>
</dbReference>
<dbReference type="AlphaFoldDB" id="A0A222ENG6"/>
<dbReference type="GO" id="GO:0072527">
    <property type="term" value="P:pyrimidine-containing compound metabolic process"/>
    <property type="evidence" value="ECO:0007669"/>
    <property type="project" value="UniProtKB-ARBA"/>
</dbReference>
<dbReference type="GO" id="GO:0055086">
    <property type="term" value="P:nucleobase-containing small molecule metabolic process"/>
    <property type="evidence" value="ECO:0007669"/>
    <property type="project" value="UniProtKB-ARBA"/>
</dbReference>
<keyword evidence="7 15" id="KW-0378">Hydrolase</keyword>
<evidence type="ECO:0000256" key="13">
    <source>
        <dbReference type="PIRSR" id="PIRSR606262-2"/>
    </source>
</evidence>